<sequence length="241" mass="27590">MLKNKMFGVCLGLIVSAAIIMFPIDVFAKPGNITVDKNADNQLEDGRLELQNKVDKFMETALASDPSLDKEKISEFSSDFLDVYKLYKEMYVDMSEEELIERATDNVLCKMEMMVYYTEEEEAELDRKCNNNEPDGYESIAIYINEHLNPDYVATVNTTEKNIEILKKSWNELSEEMKIGAALYIEDMGTGNTMTEPIDMESKLNNKNYPDWISDFANFVSQCLDACKKVINTLNLEIIKV</sequence>
<organism evidence="1 2">
    <name type="scientific">Catonella morbi ATCC 51271</name>
    <dbReference type="NCBI Taxonomy" id="592026"/>
    <lineage>
        <taxon>Bacteria</taxon>
        <taxon>Bacillati</taxon>
        <taxon>Bacillota</taxon>
        <taxon>Clostridia</taxon>
        <taxon>Lachnospirales</taxon>
        <taxon>Lachnospiraceae</taxon>
        <taxon>Catonella</taxon>
    </lineage>
</organism>
<dbReference type="eggNOG" id="ENOG50332CP">
    <property type="taxonomic scope" value="Bacteria"/>
</dbReference>
<evidence type="ECO:0000313" key="2">
    <source>
        <dbReference type="Proteomes" id="UP000018227"/>
    </source>
</evidence>
<dbReference type="EMBL" id="ACIL03000021">
    <property type="protein sequence ID" value="ESL01705.1"/>
    <property type="molecule type" value="Genomic_DNA"/>
</dbReference>
<dbReference type="AlphaFoldDB" id="V2Z465"/>
<keyword evidence="2" id="KW-1185">Reference proteome</keyword>
<dbReference type="Proteomes" id="UP000018227">
    <property type="component" value="Unassembled WGS sequence"/>
</dbReference>
<dbReference type="OrthoDB" id="9812429at2"/>
<comment type="caution">
    <text evidence="1">The sequence shown here is derived from an EMBL/GenBank/DDBJ whole genome shotgun (WGS) entry which is preliminary data.</text>
</comment>
<dbReference type="STRING" id="592026.GCWU0000282_003266"/>
<gene>
    <name evidence="1" type="ORF">GCWU0000282_003266</name>
</gene>
<accession>V2Z465</accession>
<evidence type="ECO:0000313" key="1">
    <source>
        <dbReference type="EMBL" id="ESL01705.1"/>
    </source>
</evidence>
<name>V2Z465_9FIRM</name>
<dbReference type="RefSeq" id="WP_023356104.1">
    <property type="nucleotide sequence ID" value="NZ_KI535371.1"/>
</dbReference>
<dbReference type="HOGENOM" id="CLU_1150244_0_0_9"/>
<protein>
    <submittedName>
        <fullName evidence="1">Uncharacterized protein</fullName>
    </submittedName>
</protein>
<proteinExistence type="predicted"/>
<reference evidence="1 2" key="1">
    <citation type="submission" date="2013-06" db="EMBL/GenBank/DDBJ databases">
        <authorList>
            <person name="Weinstock G."/>
            <person name="Sodergren E."/>
            <person name="Clifton S."/>
            <person name="Fulton L."/>
            <person name="Fulton B."/>
            <person name="Courtney L."/>
            <person name="Fronick C."/>
            <person name="Harrison M."/>
            <person name="Strong C."/>
            <person name="Farmer C."/>
            <person name="Delahaunty K."/>
            <person name="Markovic C."/>
            <person name="Hall O."/>
            <person name="Minx P."/>
            <person name="Tomlinson C."/>
            <person name="Mitreva M."/>
            <person name="Nelson J."/>
            <person name="Hou S."/>
            <person name="Wollam A."/>
            <person name="Pepin K.H."/>
            <person name="Johnson M."/>
            <person name="Bhonagiri V."/>
            <person name="Nash W.E."/>
            <person name="Warren W."/>
            <person name="Chinwalla A."/>
            <person name="Mardis E.R."/>
            <person name="Wilson R.K."/>
        </authorList>
    </citation>
    <scope>NUCLEOTIDE SEQUENCE [LARGE SCALE GENOMIC DNA]</scope>
    <source>
        <strain evidence="1 2">ATCC 51271</strain>
    </source>
</reference>